<dbReference type="SUPFAM" id="SSF51905">
    <property type="entry name" value="FAD/NAD(P)-binding domain"/>
    <property type="match status" value="2"/>
</dbReference>
<evidence type="ECO:0008006" key="7">
    <source>
        <dbReference type="Google" id="ProtNLM"/>
    </source>
</evidence>
<dbReference type="PRINTS" id="PR00411">
    <property type="entry name" value="PNDRDTASEI"/>
</dbReference>
<keyword evidence="6" id="KW-1185">Reference proteome</keyword>
<reference evidence="5" key="1">
    <citation type="submission" date="2021-02" db="EMBL/GenBank/DDBJ databases">
        <title>Genome sequence Cadophora malorum strain M34.</title>
        <authorList>
            <person name="Stefanovic E."/>
            <person name="Vu D."/>
            <person name="Scully C."/>
            <person name="Dijksterhuis J."/>
            <person name="Roader J."/>
            <person name="Houbraken J."/>
        </authorList>
    </citation>
    <scope>NUCLEOTIDE SEQUENCE</scope>
    <source>
        <strain evidence="5">M34</strain>
    </source>
</reference>
<comment type="caution">
    <text evidence="5">The sequence shown here is derived from an EMBL/GenBank/DDBJ whole genome shotgun (WGS) entry which is preliminary data.</text>
</comment>
<name>A0A8H7WAK5_9HELO</name>
<evidence type="ECO:0000256" key="4">
    <source>
        <dbReference type="SAM" id="MobiDB-lite"/>
    </source>
</evidence>
<accession>A0A8H7WAK5</accession>
<evidence type="ECO:0000256" key="3">
    <source>
        <dbReference type="ARBA" id="ARBA00023002"/>
    </source>
</evidence>
<sequence>MGSIALPPVEELHLKDTSFNVPTAPYPKSSDAPLPRSSEEIRSIVDQSITALNTVLQFGNFAALSDLMAKTSYWRDHLGLSPTRFSTLYGADEVISLITSKGKANGTKCQITSLSLTSTPELTNLDPKGTVKCIFATLSFTTPHGTGKGNARWILDVESQDQWRIYTLFTSLTDLTSTPFQTGSSRPESAKPNSAPPKMNWYEWRERQREFPEEDGEEPTVLIVGAGHSGLMTAARLKMLGVRTLVVDKGERTGDCWRKRYHDLVLHDPCWMNAMPYLRYPPSWPILTPKDKMADFLGYYETALDLDVWNSTQVVESRWDGVKKEWTVVLEQNKNGKISTRTFHPHHIVQATGLNGEPRIPTVPGISKFTGTTLHSTQFNDPSTFAGRKVIVVGTGTSGHDISQGLHRHGANVTIVQRSPTFVLSLSSVHKIVRVSYNESTDVEDADLKMLSLPTALFKHVGSDSSSMFAPLNQDMWDGLERVGYKTISRPEEQELPSLLSLTIQRAGGFYIDVGCSPLISSGAIRVKSSPAISHFTERGMVFADGEEVEADVVVFATGYSNGRVRTRKIFGDEVADKIEPVWGFDEGGEIRGVWKRGGQEGFWVAAGSFWLSRYYSRLLALQIKMVEEGLVGL</sequence>
<evidence type="ECO:0000256" key="1">
    <source>
        <dbReference type="ARBA" id="ARBA00022630"/>
    </source>
</evidence>
<protein>
    <recommendedName>
        <fullName evidence="7">FAD/NAD(P)-binding domain-containing protein</fullName>
    </recommendedName>
</protein>
<dbReference type="Proteomes" id="UP000664132">
    <property type="component" value="Unassembled WGS sequence"/>
</dbReference>
<keyword evidence="1" id="KW-0285">Flavoprotein</keyword>
<keyword evidence="2" id="KW-0274">FAD</keyword>
<dbReference type="GO" id="GO:0050660">
    <property type="term" value="F:flavin adenine dinucleotide binding"/>
    <property type="evidence" value="ECO:0007669"/>
    <property type="project" value="InterPro"/>
</dbReference>
<feature type="region of interest" description="Disordered" evidence="4">
    <location>
        <begin position="179"/>
        <end position="198"/>
    </location>
</feature>
<evidence type="ECO:0000313" key="6">
    <source>
        <dbReference type="Proteomes" id="UP000664132"/>
    </source>
</evidence>
<dbReference type="GO" id="GO:0050661">
    <property type="term" value="F:NADP binding"/>
    <property type="evidence" value="ECO:0007669"/>
    <property type="project" value="InterPro"/>
</dbReference>
<dbReference type="InterPro" id="IPR036188">
    <property type="entry name" value="FAD/NAD-bd_sf"/>
</dbReference>
<dbReference type="InterPro" id="IPR020946">
    <property type="entry name" value="Flavin_mOase-like"/>
</dbReference>
<evidence type="ECO:0000256" key="2">
    <source>
        <dbReference type="ARBA" id="ARBA00022827"/>
    </source>
</evidence>
<dbReference type="EMBL" id="JAFJYH010000131">
    <property type="protein sequence ID" value="KAG4418334.1"/>
    <property type="molecule type" value="Genomic_DNA"/>
</dbReference>
<organism evidence="5 6">
    <name type="scientific">Cadophora malorum</name>
    <dbReference type="NCBI Taxonomy" id="108018"/>
    <lineage>
        <taxon>Eukaryota</taxon>
        <taxon>Fungi</taxon>
        <taxon>Dikarya</taxon>
        <taxon>Ascomycota</taxon>
        <taxon>Pezizomycotina</taxon>
        <taxon>Leotiomycetes</taxon>
        <taxon>Helotiales</taxon>
        <taxon>Ploettnerulaceae</taxon>
        <taxon>Cadophora</taxon>
    </lineage>
</organism>
<dbReference type="Gene3D" id="3.50.50.60">
    <property type="entry name" value="FAD/NAD(P)-binding domain"/>
    <property type="match status" value="2"/>
</dbReference>
<gene>
    <name evidence="5" type="ORF">IFR04_008543</name>
</gene>
<dbReference type="AlphaFoldDB" id="A0A8H7WAK5"/>
<dbReference type="GO" id="GO:0004499">
    <property type="term" value="F:N,N-dimethylaniline monooxygenase activity"/>
    <property type="evidence" value="ECO:0007669"/>
    <property type="project" value="InterPro"/>
</dbReference>
<keyword evidence="3" id="KW-0560">Oxidoreductase</keyword>
<dbReference type="Pfam" id="PF00743">
    <property type="entry name" value="FMO-like"/>
    <property type="match status" value="1"/>
</dbReference>
<evidence type="ECO:0000313" key="5">
    <source>
        <dbReference type="EMBL" id="KAG4418334.1"/>
    </source>
</evidence>
<proteinExistence type="predicted"/>
<dbReference type="PANTHER" id="PTHR43539">
    <property type="entry name" value="FLAVIN-BINDING MONOOXYGENASE-LIKE PROTEIN (AFU_ORTHOLOGUE AFUA_4G09220)"/>
    <property type="match status" value="1"/>
</dbReference>
<dbReference type="OrthoDB" id="74360at2759"/>
<dbReference type="PANTHER" id="PTHR43539:SF68">
    <property type="entry name" value="FLAVIN-BINDING MONOOXYGENASE-LIKE PROTEIN (AFU_ORTHOLOGUE AFUA_4G09220)"/>
    <property type="match status" value="1"/>
</dbReference>
<dbReference type="InterPro" id="IPR050982">
    <property type="entry name" value="Auxin_biosynth/cation_transpt"/>
</dbReference>